<comment type="caution">
    <text evidence="1">The sequence shown here is derived from an EMBL/GenBank/DDBJ whole genome shotgun (WGS) entry which is preliminary data.</text>
</comment>
<dbReference type="SUPFAM" id="SSF103196">
    <property type="entry name" value="Roadblock/LC7 domain"/>
    <property type="match status" value="1"/>
</dbReference>
<dbReference type="Gene3D" id="3.30.450.30">
    <property type="entry name" value="Dynein light chain 2a, cytoplasmic"/>
    <property type="match status" value="1"/>
</dbReference>
<dbReference type="AlphaFoldDB" id="A0A918P2P3"/>
<reference evidence="1" key="2">
    <citation type="submission" date="2020-09" db="EMBL/GenBank/DDBJ databases">
        <authorList>
            <person name="Sun Q."/>
            <person name="Ohkuma M."/>
        </authorList>
    </citation>
    <scope>NUCLEOTIDE SEQUENCE</scope>
    <source>
        <strain evidence="1">JCM 4790</strain>
    </source>
</reference>
<evidence type="ECO:0000313" key="1">
    <source>
        <dbReference type="EMBL" id="GGY15093.1"/>
    </source>
</evidence>
<protein>
    <recommendedName>
        <fullName evidence="3">Roadblock/LAMTOR2 domain-containing protein</fullName>
    </recommendedName>
</protein>
<gene>
    <name evidence="1" type="ORF">GCM10010358_78810</name>
</gene>
<dbReference type="Proteomes" id="UP000619244">
    <property type="component" value="Unassembled WGS sequence"/>
</dbReference>
<sequence length="58" mass="6110">MREVSARCSTGNVVVTAVGDRVLLAVVTDDGLDTAAFRREMPGVVRELGHPLDADIAS</sequence>
<reference evidence="1" key="1">
    <citation type="journal article" date="2014" name="Int. J. Syst. Evol. Microbiol.">
        <title>Complete genome sequence of Corynebacterium casei LMG S-19264T (=DSM 44701T), isolated from a smear-ripened cheese.</title>
        <authorList>
            <consortium name="US DOE Joint Genome Institute (JGI-PGF)"/>
            <person name="Walter F."/>
            <person name="Albersmeier A."/>
            <person name="Kalinowski J."/>
            <person name="Ruckert C."/>
        </authorList>
    </citation>
    <scope>NUCLEOTIDE SEQUENCE</scope>
    <source>
        <strain evidence="1">JCM 4790</strain>
    </source>
</reference>
<evidence type="ECO:0008006" key="3">
    <source>
        <dbReference type="Google" id="ProtNLM"/>
    </source>
</evidence>
<keyword evidence="2" id="KW-1185">Reference proteome</keyword>
<dbReference type="EMBL" id="BMVU01000099">
    <property type="protein sequence ID" value="GGY15093.1"/>
    <property type="molecule type" value="Genomic_DNA"/>
</dbReference>
<dbReference type="RefSeq" id="WP_308435253.1">
    <property type="nucleotide sequence ID" value="NZ_BMVU01000099.1"/>
</dbReference>
<name>A0A918P2P3_9ACTN</name>
<evidence type="ECO:0000313" key="2">
    <source>
        <dbReference type="Proteomes" id="UP000619244"/>
    </source>
</evidence>
<proteinExistence type="predicted"/>
<organism evidence="1 2">
    <name type="scientific">Streptomyces minutiscleroticus</name>
    <dbReference type="NCBI Taxonomy" id="68238"/>
    <lineage>
        <taxon>Bacteria</taxon>
        <taxon>Bacillati</taxon>
        <taxon>Actinomycetota</taxon>
        <taxon>Actinomycetes</taxon>
        <taxon>Kitasatosporales</taxon>
        <taxon>Streptomycetaceae</taxon>
        <taxon>Streptomyces</taxon>
    </lineage>
</organism>
<accession>A0A918P2P3</accession>